<dbReference type="InterPro" id="IPR038359">
    <property type="entry name" value="Connexin_N_sf"/>
</dbReference>
<evidence type="ECO:0000259" key="2">
    <source>
        <dbReference type="Pfam" id="PF00029"/>
    </source>
</evidence>
<dbReference type="InterPro" id="IPR013092">
    <property type="entry name" value="Connexin_N"/>
</dbReference>
<keyword evidence="4" id="KW-1185">Reference proteome</keyword>
<feature type="transmembrane region" description="Helical" evidence="1">
    <location>
        <begin position="57"/>
        <end position="76"/>
    </location>
</feature>
<accession>A0AAW1B6P3</accession>
<feature type="domain" description="Connexin N-terminal" evidence="2">
    <location>
        <begin position="58"/>
        <end position="275"/>
    </location>
</feature>
<sequence>MVRITKDALKRLTYGDWHHRGGRKDTENTLKMAALVTGLARLFQPTMMLPGRKSDGLGLAPWYLLLGLRLVALLLANDPWSSAKADLVCNWTKATMEEHLQPFCQALCFNQHFSSPVSSAWGLGFLLGLFPVGLMGFIRVVSNYQKKTGRAAEEAQTNPDNYAMVTAESPPSLKEVTLERNVTPSDAKNSSPSTWHLAAFAFLVILLLVMELVFLWVVIALQIPLVSEMTFWCLLGGRACPPILECAMLAQVDKQVALWGLIFTAIVNVIVCLSCLLLRLMKISRCHQ</sequence>
<organism evidence="3 4">
    <name type="scientific">Crotalus adamanteus</name>
    <name type="common">Eastern diamondback rattlesnake</name>
    <dbReference type="NCBI Taxonomy" id="8729"/>
    <lineage>
        <taxon>Eukaryota</taxon>
        <taxon>Metazoa</taxon>
        <taxon>Chordata</taxon>
        <taxon>Craniata</taxon>
        <taxon>Vertebrata</taxon>
        <taxon>Euteleostomi</taxon>
        <taxon>Lepidosauria</taxon>
        <taxon>Squamata</taxon>
        <taxon>Bifurcata</taxon>
        <taxon>Unidentata</taxon>
        <taxon>Episquamata</taxon>
        <taxon>Toxicofera</taxon>
        <taxon>Serpentes</taxon>
        <taxon>Colubroidea</taxon>
        <taxon>Viperidae</taxon>
        <taxon>Crotalinae</taxon>
        <taxon>Crotalus</taxon>
    </lineage>
</organism>
<dbReference type="Gene3D" id="1.20.1440.80">
    <property type="entry name" value="Gap junction channel protein cysteine-rich domain"/>
    <property type="match status" value="1"/>
</dbReference>
<dbReference type="EMBL" id="JAOTOJ010000008">
    <property type="protein sequence ID" value="KAK9397600.1"/>
    <property type="molecule type" value="Genomic_DNA"/>
</dbReference>
<dbReference type="Pfam" id="PF00029">
    <property type="entry name" value="Connexin"/>
    <property type="match status" value="1"/>
</dbReference>
<reference evidence="3 4" key="1">
    <citation type="journal article" date="2024" name="Proc. Natl. Acad. Sci. U.S.A.">
        <title>The genetic regulatory architecture and epigenomic basis for age-related changes in rattlesnake venom.</title>
        <authorList>
            <person name="Hogan M.P."/>
            <person name="Holding M.L."/>
            <person name="Nystrom G.S."/>
            <person name="Colston T.J."/>
            <person name="Bartlett D.A."/>
            <person name="Mason A.J."/>
            <person name="Ellsworth S.A."/>
            <person name="Rautsaw R.M."/>
            <person name="Lawrence K.C."/>
            <person name="Strickland J.L."/>
            <person name="He B."/>
            <person name="Fraser P."/>
            <person name="Margres M.J."/>
            <person name="Gilbert D.M."/>
            <person name="Gibbs H.L."/>
            <person name="Parkinson C.L."/>
            <person name="Rokyta D.R."/>
        </authorList>
    </citation>
    <scope>NUCLEOTIDE SEQUENCE [LARGE SCALE GENOMIC DNA]</scope>
    <source>
        <strain evidence="3">DRR0105</strain>
    </source>
</reference>
<feature type="transmembrane region" description="Helical" evidence="1">
    <location>
        <begin position="257"/>
        <end position="278"/>
    </location>
</feature>
<feature type="transmembrane region" description="Helical" evidence="1">
    <location>
        <begin position="120"/>
        <end position="141"/>
    </location>
</feature>
<gene>
    <name evidence="3" type="ORF">NXF25_020961</name>
</gene>
<comment type="caution">
    <text evidence="3">The sequence shown here is derived from an EMBL/GenBank/DDBJ whole genome shotgun (WGS) entry which is preliminary data.</text>
</comment>
<keyword evidence="1" id="KW-0812">Transmembrane</keyword>
<dbReference type="AlphaFoldDB" id="A0AAW1B6P3"/>
<feature type="transmembrane region" description="Helical" evidence="1">
    <location>
        <begin position="197"/>
        <end position="219"/>
    </location>
</feature>
<protein>
    <recommendedName>
        <fullName evidence="2">Connexin N-terminal domain-containing protein</fullName>
    </recommendedName>
</protein>
<evidence type="ECO:0000313" key="4">
    <source>
        <dbReference type="Proteomes" id="UP001474421"/>
    </source>
</evidence>
<proteinExistence type="predicted"/>
<keyword evidence="1" id="KW-0472">Membrane</keyword>
<evidence type="ECO:0000313" key="3">
    <source>
        <dbReference type="EMBL" id="KAK9397600.1"/>
    </source>
</evidence>
<keyword evidence="1" id="KW-1133">Transmembrane helix</keyword>
<evidence type="ECO:0000256" key="1">
    <source>
        <dbReference type="SAM" id="Phobius"/>
    </source>
</evidence>
<name>A0AAW1B6P3_CROAD</name>
<dbReference type="Proteomes" id="UP001474421">
    <property type="component" value="Unassembled WGS sequence"/>
</dbReference>